<keyword evidence="2" id="KW-0547">Nucleotide-binding</keyword>
<evidence type="ECO:0000256" key="8">
    <source>
        <dbReference type="ARBA" id="ARBA00034617"/>
    </source>
</evidence>
<keyword evidence="3" id="KW-0378">Hydrolase</keyword>
<dbReference type="InterPro" id="IPR011545">
    <property type="entry name" value="DEAD/DEAH_box_helicase_dom"/>
</dbReference>
<evidence type="ECO:0000256" key="1">
    <source>
        <dbReference type="ARBA" id="ARBA00010140"/>
    </source>
</evidence>
<dbReference type="InterPro" id="IPR036388">
    <property type="entry name" value="WH-like_DNA-bd_sf"/>
</dbReference>
<evidence type="ECO:0000256" key="10">
    <source>
        <dbReference type="ARBA" id="ARBA00048988"/>
    </source>
</evidence>
<evidence type="ECO:0000313" key="15">
    <source>
        <dbReference type="Proteomes" id="UP001206595"/>
    </source>
</evidence>
<proteinExistence type="inferred from homology"/>
<dbReference type="EC" id="5.6.2.4" evidence="9"/>
<dbReference type="GO" id="GO:0043138">
    <property type="term" value="F:3'-5' DNA helicase activity"/>
    <property type="evidence" value="ECO:0007669"/>
    <property type="project" value="UniProtKB-EC"/>
</dbReference>
<dbReference type="SMART" id="SM00487">
    <property type="entry name" value="DEXDc"/>
    <property type="match status" value="1"/>
</dbReference>
<dbReference type="PANTHER" id="PTHR47835">
    <property type="entry name" value="HFM1, ATP DEPENDENT DNA HELICASE HOMOLOG"/>
    <property type="match status" value="1"/>
</dbReference>
<feature type="domain" description="Helicase C-terminal" evidence="13">
    <location>
        <begin position="288"/>
        <end position="475"/>
    </location>
</feature>
<dbReference type="SUPFAM" id="SSF52540">
    <property type="entry name" value="P-loop containing nucleoside triphosphate hydrolases"/>
    <property type="match status" value="1"/>
</dbReference>
<feature type="region of interest" description="Disordered" evidence="11">
    <location>
        <begin position="983"/>
        <end position="1019"/>
    </location>
</feature>
<comment type="catalytic activity">
    <reaction evidence="8">
        <text>Couples ATP hydrolysis with the unwinding of duplex DNA by translocating in the 3'-5' direction.</text>
        <dbReference type="EC" id="5.6.2.4"/>
    </reaction>
</comment>
<feature type="region of interest" description="Disordered" evidence="11">
    <location>
        <begin position="929"/>
        <end position="958"/>
    </location>
</feature>
<accession>A0AAD5EER2</accession>
<dbReference type="GO" id="GO:0016787">
    <property type="term" value="F:hydrolase activity"/>
    <property type="evidence" value="ECO:0007669"/>
    <property type="project" value="UniProtKB-KW"/>
</dbReference>
<dbReference type="Pfam" id="PF02889">
    <property type="entry name" value="Sec63"/>
    <property type="match status" value="1"/>
</dbReference>
<evidence type="ECO:0000256" key="2">
    <source>
        <dbReference type="ARBA" id="ARBA00022741"/>
    </source>
</evidence>
<dbReference type="Pfam" id="PF00270">
    <property type="entry name" value="DEAD"/>
    <property type="match status" value="1"/>
</dbReference>
<sequence>MPFDLEEDEKWLMTEEKLLEQQNQMPSIPTESRIDAHLAYKAITRHEPKGLLKSQLTPVMSLPPNFRPLFPYTHFNRFQSECIDEVYRADGNLVVSAPTGSGKTVLLELAILRTLHQEGCHKAIYIAPTKALSSQRANDWIRKFSNLNLTCQELTGDTEYVSFEYIKKCDIIVTTPEKWDSMTRRWTEHRKLMSQMTLCMIDEVHLVGQTRGATLEACISRMKMAVSNQRIIALSATVPNIQDVARWLNAKPLCFGEEYRPVKLSRHVYGIHDSGGNPFMFEKKLEWKLVDMIQKHSGGKPALIFCSTRKSTQSSCDVIIKVMKQRNIPFFGNVLKPVPKTKDKKLFEYLPYGIAFHHAGLDAGDRQVVERLFLAGHLNIIATTSTLSVGVNLPAHLVIIKSTRGYTEGKFQEYSDLEIFQMIGRAGRPGFDDSGCAVILTTTSQQRKYETMLSGQGVLESTLHQNMIEHLNAEICLGTICDTPSGILWLRSTFLYVRVQRNSFYYKLGEDAANVVNVERILENICLKHLSALASSNIIQMKPNEDQISSTKYGEAMARYYIKYDTMKIILSSQPQLQLASMFELLTSAREFDDIRFATGEKSVLNSLNKHPNIRYPIKGKVSTISDKIYLLMQAILGGIPLNDSKLAAVHSRETFRIHHQALRVLRSRCITAKTWNDSSHLLQQLEGIGPQYAKILADSGIKTFGDLKSCDPRRLEMLLHRNPPFGSQLLEASNKVPQFKLSAKPSLQGGQCKTIEAYIEIVHQSSKRPAYSNNSFAAFWATTNLGELLDYRRIQLRKLEKLVTIPIDLPEGWHATTIKCCVDNEEYDLNQQKQPDKPGTLGQSTTNYPLDDEFDLDSPYWDNIPDELWESLNVEASVSNTQSNKSNPKRLSQFHDGARETCQHKCKDRQLCAHECCKIGKRRKGKSAISKAGKSSIDMNNPLSTASDRPPGTFESNQLHLPQRYNKPSQSITQKLSCELLKGLPNHGSSQNENEADLVKSKESPTQQGVVSTSFSTPKQAQERCGPFSACDLTLMPSSVRCQSTNSSNVVEHSAYSFENPDISLMEFDDGSTVPEQTATVLQTKVSSTDLDGAHHVLKQSNEKIESNEFMAFQKWLEECVDVIAD</sequence>
<feature type="compositionally biased region" description="Polar residues" evidence="11">
    <location>
        <begin position="939"/>
        <end position="948"/>
    </location>
</feature>
<dbReference type="Gene3D" id="1.10.3380.10">
    <property type="entry name" value="Sec63 N-terminal domain-like domain"/>
    <property type="match status" value="1"/>
</dbReference>
<dbReference type="GO" id="GO:0005524">
    <property type="term" value="F:ATP binding"/>
    <property type="evidence" value="ECO:0007669"/>
    <property type="project" value="UniProtKB-KW"/>
</dbReference>
<dbReference type="InterPro" id="IPR052247">
    <property type="entry name" value="Meiotic_Crossover_Helicase"/>
</dbReference>
<dbReference type="GO" id="GO:0003676">
    <property type="term" value="F:nucleic acid binding"/>
    <property type="evidence" value="ECO:0007669"/>
    <property type="project" value="InterPro"/>
</dbReference>
<evidence type="ECO:0000256" key="9">
    <source>
        <dbReference type="ARBA" id="ARBA00034808"/>
    </source>
</evidence>
<dbReference type="AlphaFoldDB" id="A0AAD5EER2"/>
<comment type="similarity">
    <text evidence="1">Belongs to the helicase family. SKI2 subfamily.</text>
</comment>
<organism evidence="14 15">
    <name type="scientific">Umbelopsis ramanniana AG</name>
    <dbReference type="NCBI Taxonomy" id="1314678"/>
    <lineage>
        <taxon>Eukaryota</taxon>
        <taxon>Fungi</taxon>
        <taxon>Fungi incertae sedis</taxon>
        <taxon>Mucoromycota</taxon>
        <taxon>Mucoromycotina</taxon>
        <taxon>Umbelopsidomycetes</taxon>
        <taxon>Umbelopsidales</taxon>
        <taxon>Umbelopsidaceae</taxon>
        <taxon>Umbelopsis</taxon>
    </lineage>
</organism>
<dbReference type="Gene3D" id="1.10.10.10">
    <property type="entry name" value="Winged helix-like DNA-binding domain superfamily/Winged helix DNA-binding domain"/>
    <property type="match status" value="1"/>
</dbReference>
<evidence type="ECO:0000256" key="3">
    <source>
        <dbReference type="ARBA" id="ARBA00022801"/>
    </source>
</evidence>
<dbReference type="Pfam" id="PF00271">
    <property type="entry name" value="Helicase_C"/>
    <property type="match status" value="1"/>
</dbReference>
<dbReference type="SUPFAM" id="SSF158702">
    <property type="entry name" value="Sec63 N-terminal domain-like"/>
    <property type="match status" value="1"/>
</dbReference>
<dbReference type="FunFam" id="1.10.10.10:FF:000012">
    <property type="entry name" value="U5 small nuclear ribonucleoprotein helicase"/>
    <property type="match status" value="1"/>
</dbReference>
<dbReference type="InterPro" id="IPR014001">
    <property type="entry name" value="Helicase_ATP-bd"/>
</dbReference>
<evidence type="ECO:0000256" key="6">
    <source>
        <dbReference type="ARBA" id="ARBA00023235"/>
    </source>
</evidence>
<feature type="compositionally biased region" description="Polar residues" evidence="11">
    <location>
        <begin position="1005"/>
        <end position="1019"/>
    </location>
</feature>
<keyword evidence="5" id="KW-0067">ATP-binding</keyword>
<dbReference type="SMART" id="SM00490">
    <property type="entry name" value="HELICc"/>
    <property type="match status" value="1"/>
</dbReference>
<evidence type="ECO:0000256" key="4">
    <source>
        <dbReference type="ARBA" id="ARBA00022806"/>
    </source>
</evidence>
<dbReference type="RefSeq" id="XP_051447535.1">
    <property type="nucleotide sequence ID" value="XM_051592920.1"/>
</dbReference>
<evidence type="ECO:0000313" key="14">
    <source>
        <dbReference type="EMBL" id="KAI8582531.1"/>
    </source>
</evidence>
<evidence type="ECO:0000256" key="5">
    <source>
        <dbReference type="ARBA" id="ARBA00022840"/>
    </source>
</evidence>
<keyword evidence="7" id="KW-0469">Meiosis</keyword>
<dbReference type="InterPro" id="IPR001650">
    <property type="entry name" value="Helicase_C-like"/>
</dbReference>
<dbReference type="EMBL" id="MU620900">
    <property type="protein sequence ID" value="KAI8582531.1"/>
    <property type="molecule type" value="Genomic_DNA"/>
</dbReference>
<dbReference type="InterPro" id="IPR027417">
    <property type="entry name" value="P-loop_NTPase"/>
</dbReference>
<keyword evidence="6" id="KW-0413">Isomerase</keyword>
<dbReference type="Proteomes" id="UP001206595">
    <property type="component" value="Unassembled WGS sequence"/>
</dbReference>
<dbReference type="PANTHER" id="PTHR47835:SF3">
    <property type="entry name" value="HELICASE FOR MEIOSIS 1"/>
    <property type="match status" value="1"/>
</dbReference>
<feature type="domain" description="Helicase ATP-binding" evidence="12">
    <location>
        <begin position="84"/>
        <end position="256"/>
    </location>
</feature>
<dbReference type="InterPro" id="IPR057842">
    <property type="entry name" value="WH_MER3"/>
</dbReference>
<comment type="caution">
    <text evidence="14">The sequence shown here is derived from an EMBL/GenBank/DDBJ whole genome shotgun (WGS) entry which is preliminary data.</text>
</comment>
<evidence type="ECO:0000259" key="13">
    <source>
        <dbReference type="PROSITE" id="PS51194"/>
    </source>
</evidence>
<name>A0AAD5EER2_UMBRA</name>
<dbReference type="SMART" id="SM00973">
    <property type="entry name" value="Sec63"/>
    <property type="match status" value="1"/>
</dbReference>
<dbReference type="InterPro" id="IPR004179">
    <property type="entry name" value="Sec63-dom"/>
</dbReference>
<evidence type="ECO:0000256" key="11">
    <source>
        <dbReference type="SAM" id="MobiDB-lite"/>
    </source>
</evidence>
<dbReference type="PROSITE" id="PS51192">
    <property type="entry name" value="HELICASE_ATP_BIND_1"/>
    <property type="match status" value="1"/>
</dbReference>
<gene>
    <name evidence="14" type="ORF">K450DRAFT_269277</name>
</gene>
<feature type="compositionally biased region" description="Low complexity" evidence="11">
    <location>
        <begin position="929"/>
        <end position="938"/>
    </location>
</feature>
<evidence type="ECO:0000256" key="7">
    <source>
        <dbReference type="ARBA" id="ARBA00023254"/>
    </source>
</evidence>
<dbReference type="PROSITE" id="PS51194">
    <property type="entry name" value="HELICASE_CTER"/>
    <property type="match status" value="1"/>
</dbReference>
<dbReference type="CDD" id="cd18795">
    <property type="entry name" value="SF2_C_Ski2"/>
    <property type="match status" value="1"/>
</dbReference>
<keyword evidence="4" id="KW-0347">Helicase</keyword>
<evidence type="ECO:0000259" key="12">
    <source>
        <dbReference type="PROSITE" id="PS51192"/>
    </source>
</evidence>
<comment type="catalytic activity">
    <reaction evidence="10">
        <text>ATP + H2O = ADP + phosphate + H(+)</text>
        <dbReference type="Rhea" id="RHEA:13065"/>
        <dbReference type="ChEBI" id="CHEBI:15377"/>
        <dbReference type="ChEBI" id="CHEBI:15378"/>
        <dbReference type="ChEBI" id="CHEBI:30616"/>
        <dbReference type="ChEBI" id="CHEBI:43474"/>
        <dbReference type="ChEBI" id="CHEBI:456216"/>
        <dbReference type="EC" id="5.6.2.4"/>
    </reaction>
</comment>
<dbReference type="GeneID" id="75918262"/>
<keyword evidence="15" id="KW-1185">Reference proteome</keyword>
<reference evidence="14" key="1">
    <citation type="submission" date="2021-06" db="EMBL/GenBank/DDBJ databases">
        <authorList>
            <consortium name="DOE Joint Genome Institute"/>
            <person name="Mondo S.J."/>
            <person name="Amses K.R."/>
            <person name="Simmons D.R."/>
            <person name="Longcore J.E."/>
            <person name="Seto K."/>
            <person name="Alves G.H."/>
            <person name="Bonds A.E."/>
            <person name="Quandt C.A."/>
            <person name="Davis W.J."/>
            <person name="Chang Y."/>
            <person name="Letcher P.M."/>
            <person name="Powell M.J."/>
            <person name="Kuo A."/>
            <person name="Labutti K."/>
            <person name="Pangilinan J."/>
            <person name="Andreopoulos W."/>
            <person name="Tritt A."/>
            <person name="Riley R."/>
            <person name="Hundley H."/>
            <person name="Johnson J."/>
            <person name="Lipzen A."/>
            <person name="Barry K."/>
            <person name="Berbee M.L."/>
            <person name="Buchler N.E."/>
            <person name="Grigoriev I.V."/>
            <person name="Spatafora J.W."/>
            <person name="Stajich J.E."/>
            <person name="James T.Y."/>
        </authorList>
    </citation>
    <scope>NUCLEOTIDE SEQUENCE</scope>
    <source>
        <strain evidence="14">AG</strain>
    </source>
</reference>
<dbReference type="Gene3D" id="3.40.50.300">
    <property type="entry name" value="P-loop containing nucleotide triphosphate hydrolases"/>
    <property type="match status" value="2"/>
</dbReference>
<reference evidence="14" key="2">
    <citation type="journal article" date="2022" name="Proc. Natl. Acad. Sci. U.S.A.">
        <title>Diploid-dominant life cycles characterize the early evolution of Fungi.</title>
        <authorList>
            <person name="Amses K.R."/>
            <person name="Simmons D.R."/>
            <person name="Longcore J.E."/>
            <person name="Mondo S.J."/>
            <person name="Seto K."/>
            <person name="Jeronimo G.H."/>
            <person name="Bonds A.E."/>
            <person name="Quandt C.A."/>
            <person name="Davis W.J."/>
            <person name="Chang Y."/>
            <person name="Federici B.A."/>
            <person name="Kuo A."/>
            <person name="LaButti K."/>
            <person name="Pangilinan J."/>
            <person name="Andreopoulos W."/>
            <person name="Tritt A."/>
            <person name="Riley R."/>
            <person name="Hundley H."/>
            <person name="Johnson J."/>
            <person name="Lipzen A."/>
            <person name="Barry K."/>
            <person name="Lang B.F."/>
            <person name="Cuomo C.A."/>
            <person name="Buchler N.E."/>
            <person name="Grigoriev I.V."/>
            <person name="Spatafora J.W."/>
            <person name="Stajich J.E."/>
            <person name="James T.Y."/>
        </authorList>
    </citation>
    <scope>NUCLEOTIDE SEQUENCE</scope>
    <source>
        <strain evidence="14">AG</strain>
    </source>
</reference>
<dbReference type="Gene3D" id="1.10.150.20">
    <property type="entry name" value="5' to 3' exonuclease, C-terminal subdomain"/>
    <property type="match status" value="1"/>
</dbReference>
<protein>
    <recommendedName>
        <fullName evidence="9">DNA 3'-5' helicase</fullName>
        <ecNumber evidence="9">5.6.2.4</ecNumber>
    </recommendedName>
</protein>
<dbReference type="Pfam" id="PF23445">
    <property type="entry name" value="WHD_SNRNP200"/>
    <property type="match status" value="1"/>
</dbReference>
<dbReference type="GO" id="GO:0051321">
    <property type="term" value="P:meiotic cell cycle"/>
    <property type="evidence" value="ECO:0007669"/>
    <property type="project" value="UniProtKB-KW"/>
</dbReference>